<sequence>MKAAITLVLAAVLGAVASPVDHVIHRRFSCAERLNGYCHAPNVDSYCNGRDFHSKASQTCGGKCWC</sequence>
<dbReference type="Proteomes" id="UP001144673">
    <property type="component" value="Chromosome 5"/>
</dbReference>
<evidence type="ECO:0000256" key="1">
    <source>
        <dbReference type="SAM" id="SignalP"/>
    </source>
</evidence>
<keyword evidence="1" id="KW-0732">Signal</keyword>
<dbReference type="EMBL" id="JAJHUN010000008">
    <property type="protein sequence ID" value="KAJ4153543.1"/>
    <property type="molecule type" value="Genomic_DNA"/>
</dbReference>
<feature type="signal peptide" evidence="1">
    <location>
        <begin position="1"/>
        <end position="17"/>
    </location>
</feature>
<keyword evidence="3" id="KW-1185">Reference proteome</keyword>
<evidence type="ECO:0000313" key="2">
    <source>
        <dbReference type="EMBL" id="KAJ4153543.1"/>
    </source>
</evidence>
<feature type="chain" id="PRO_5040931875" evidence="1">
    <location>
        <begin position="18"/>
        <end position="66"/>
    </location>
</feature>
<reference evidence="2" key="1">
    <citation type="journal article" date="2023" name="Access Microbiol">
        <title>De-novo genome assembly for Akanthomyces muscarius, a biocontrol agent of insect agricultural pests.</title>
        <authorList>
            <person name="Erdos Z."/>
            <person name="Studholme D.J."/>
            <person name="Raymond B."/>
            <person name="Sharma M."/>
        </authorList>
    </citation>
    <scope>NUCLEOTIDE SEQUENCE</scope>
    <source>
        <strain evidence="2">Ve6</strain>
    </source>
</reference>
<accession>A0A9W8QCI3</accession>
<gene>
    <name evidence="2" type="ORF">LMH87_010027</name>
</gene>
<proteinExistence type="predicted"/>
<dbReference type="AlphaFoldDB" id="A0A9W8QCI3"/>
<dbReference type="GeneID" id="80897186"/>
<dbReference type="RefSeq" id="XP_056054201.1">
    <property type="nucleotide sequence ID" value="XM_056197120.1"/>
</dbReference>
<comment type="caution">
    <text evidence="2">The sequence shown here is derived from an EMBL/GenBank/DDBJ whole genome shotgun (WGS) entry which is preliminary data.</text>
</comment>
<dbReference type="KEGG" id="amus:LMH87_010027"/>
<protein>
    <submittedName>
        <fullName evidence="2">Uncharacterized protein</fullName>
    </submittedName>
</protein>
<name>A0A9W8QCI3_AKAMU</name>
<evidence type="ECO:0000313" key="3">
    <source>
        <dbReference type="Proteomes" id="UP001144673"/>
    </source>
</evidence>
<organism evidence="2 3">
    <name type="scientific">Akanthomyces muscarius</name>
    <name type="common">Entomopathogenic fungus</name>
    <name type="synonym">Lecanicillium muscarium</name>
    <dbReference type="NCBI Taxonomy" id="2231603"/>
    <lineage>
        <taxon>Eukaryota</taxon>
        <taxon>Fungi</taxon>
        <taxon>Dikarya</taxon>
        <taxon>Ascomycota</taxon>
        <taxon>Pezizomycotina</taxon>
        <taxon>Sordariomycetes</taxon>
        <taxon>Hypocreomycetidae</taxon>
        <taxon>Hypocreales</taxon>
        <taxon>Cordycipitaceae</taxon>
        <taxon>Akanthomyces</taxon>
    </lineage>
</organism>